<dbReference type="Proteomes" id="UP000290870">
    <property type="component" value="Unassembled WGS sequence"/>
</dbReference>
<feature type="chain" id="PRO_5020604126" description="Porin domain-containing protein" evidence="1">
    <location>
        <begin position="27"/>
        <end position="366"/>
    </location>
</feature>
<organism evidence="2 3">
    <name type="scientific">Arcobacter cloacae</name>
    <dbReference type="NCBI Taxonomy" id="1054034"/>
    <lineage>
        <taxon>Bacteria</taxon>
        <taxon>Pseudomonadati</taxon>
        <taxon>Campylobacterota</taxon>
        <taxon>Epsilonproteobacteria</taxon>
        <taxon>Campylobacterales</taxon>
        <taxon>Arcobacteraceae</taxon>
        <taxon>Arcobacter</taxon>
    </lineage>
</organism>
<dbReference type="RefSeq" id="WP_128985449.1">
    <property type="nucleotide sequence ID" value="NZ_PDJZ01000001.1"/>
</dbReference>
<name>A0A4Q0ZQ24_9BACT</name>
<accession>A0A4Q0ZQ24</accession>
<dbReference type="Gene3D" id="2.40.160.10">
    <property type="entry name" value="Porin"/>
    <property type="match status" value="1"/>
</dbReference>
<protein>
    <recommendedName>
        <fullName evidence="4">Porin domain-containing protein</fullName>
    </recommendedName>
</protein>
<dbReference type="NCBIfam" id="NF033923">
    <property type="entry name" value="opr_proin_2"/>
    <property type="match status" value="1"/>
</dbReference>
<evidence type="ECO:0008006" key="4">
    <source>
        <dbReference type="Google" id="ProtNLM"/>
    </source>
</evidence>
<dbReference type="SUPFAM" id="SSF56935">
    <property type="entry name" value="Porins"/>
    <property type="match status" value="1"/>
</dbReference>
<dbReference type="NCBIfam" id="NF033922">
    <property type="entry name" value="opr_porin_1"/>
    <property type="match status" value="1"/>
</dbReference>
<feature type="signal peptide" evidence="1">
    <location>
        <begin position="1"/>
        <end position="26"/>
    </location>
</feature>
<evidence type="ECO:0000313" key="2">
    <source>
        <dbReference type="EMBL" id="RXJ85916.1"/>
    </source>
</evidence>
<dbReference type="OrthoDB" id="5317598at2"/>
<sequence length="366" mass="38765">MKKLLKNNSVSLVACGLILSSTMAFGADTIDAAFKEGKVSGSLSAYGISQDNKQSDDSAFSSGAVSLAFETASLYGFSAKAGFIGVHVFDEKNDGDADDIASKSLMSEAYINYTTDGISATIGRQAIDLEWMGDFHEAAVVAVTAIPDTTIVLGYSQKMAVAGVDEVSETFNKFNGDKGAYVLDVKYTGLEGLEFNPYAYSAPDLADWYGLKATFTADMFGAVAHYAASNEDVAGTEDGSIGHVELNTTISDFTAALGYIKTDKDGGAGNMYAVGDNISPFEDGNYVYDIDARTVYGSVGYSIAGVDLGALYGQTKYVNDKEKELNLTVGYSFTESLAASLLYADVDANSSTDDYNKVLASVEYTF</sequence>
<proteinExistence type="predicted"/>
<dbReference type="AlphaFoldDB" id="A0A4Q0ZQ24"/>
<dbReference type="EMBL" id="PDJZ01000001">
    <property type="protein sequence ID" value="RXJ85916.1"/>
    <property type="molecule type" value="Genomic_DNA"/>
</dbReference>
<keyword evidence="1" id="KW-0732">Signal</keyword>
<reference evidence="2 3" key="1">
    <citation type="submission" date="2017-10" db="EMBL/GenBank/DDBJ databases">
        <title>Genomics of the genus Arcobacter.</title>
        <authorList>
            <person name="Perez-Cataluna A."/>
            <person name="Figueras M.J."/>
        </authorList>
    </citation>
    <scope>NUCLEOTIDE SEQUENCE [LARGE SCALE GENOMIC DNA]</scope>
    <source>
        <strain evidence="2 3">F26</strain>
    </source>
</reference>
<gene>
    <name evidence="2" type="ORF">CRU90_01245</name>
</gene>
<evidence type="ECO:0000256" key="1">
    <source>
        <dbReference type="SAM" id="SignalP"/>
    </source>
</evidence>
<evidence type="ECO:0000313" key="3">
    <source>
        <dbReference type="Proteomes" id="UP000290870"/>
    </source>
</evidence>
<dbReference type="InterPro" id="IPR023614">
    <property type="entry name" value="Porin_dom_sf"/>
</dbReference>
<comment type="caution">
    <text evidence="2">The sequence shown here is derived from an EMBL/GenBank/DDBJ whole genome shotgun (WGS) entry which is preliminary data.</text>
</comment>